<evidence type="ECO:0000313" key="1">
    <source>
        <dbReference type="EMBL" id="RAK58397.1"/>
    </source>
</evidence>
<evidence type="ECO:0000313" key="2">
    <source>
        <dbReference type="Proteomes" id="UP000249842"/>
    </source>
</evidence>
<gene>
    <name evidence="1" type="ORF">DJ021_00520</name>
</gene>
<name>A0A328AUU0_9CAUL</name>
<proteinExistence type="predicted"/>
<reference evidence="2" key="1">
    <citation type="submission" date="2018-05" db="EMBL/GenBank/DDBJ databases">
        <authorList>
            <person name="Li X."/>
        </authorList>
    </citation>
    <scope>NUCLEOTIDE SEQUENCE [LARGE SCALE GENOMIC DNA]</scope>
    <source>
        <strain evidence="2">HKS-05</strain>
    </source>
</reference>
<sequence>MAAALIAAPASAESIRIPLAGKTPHQVNVEVYKAANKLCREMNAGASFPIDAQHVCVMNTVHATMAQLKAPMKVAER</sequence>
<dbReference type="EMBL" id="QFYP01000001">
    <property type="protein sequence ID" value="RAK58397.1"/>
    <property type="molecule type" value="Genomic_DNA"/>
</dbReference>
<accession>A0A328AUU0</accession>
<keyword evidence="2" id="KW-1185">Reference proteome</keyword>
<comment type="caution">
    <text evidence="1">The sequence shown here is derived from an EMBL/GenBank/DDBJ whole genome shotgun (WGS) entry which is preliminary data.</text>
</comment>
<dbReference type="AlphaFoldDB" id="A0A328AUU0"/>
<evidence type="ECO:0008006" key="3">
    <source>
        <dbReference type="Google" id="ProtNLM"/>
    </source>
</evidence>
<dbReference type="Proteomes" id="UP000249842">
    <property type="component" value="Unassembled WGS sequence"/>
</dbReference>
<protein>
    <recommendedName>
        <fullName evidence="3">UrcA family protein</fullName>
    </recommendedName>
</protein>
<organism evidence="1 2">
    <name type="scientific">Phenylobacterium hankyongense</name>
    <dbReference type="NCBI Taxonomy" id="1813876"/>
    <lineage>
        <taxon>Bacteria</taxon>
        <taxon>Pseudomonadati</taxon>
        <taxon>Pseudomonadota</taxon>
        <taxon>Alphaproteobacteria</taxon>
        <taxon>Caulobacterales</taxon>
        <taxon>Caulobacteraceae</taxon>
        <taxon>Phenylobacterium</taxon>
    </lineage>
</organism>